<keyword evidence="5" id="KW-0574">Periplasm</keyword>
<dbReference type="InterPro" id="IPR016147">
    <property type="entry name" value="Pili_assmbl_chaperone_N"/>
</dbReference>
<dbReference type="PRINTS" id="PR00969">
    <property type="entry name" value="CHAPERONPILI"/>
</dbReference>
<dbReference type="RefSeq" id="WP_084309497.1">
    <property type="nucleotide sequence ID" value="NZ_FNIJ01000019.1"/>
</dbReference>
<dbReference type="FunFam" id="2.60.40.10:FF:000458">
    <property type="entry name" value="Molecular chaperone FimC"/>
    <property type="match status" value="1"/>
</dbReference>
<keyword evidence="3" id="KW-1029">Fimbrium biogenesis</keyword>
<evidence type="ECO:0000313" key="10">
    <source>
        <dbReference type="Proteomes" id="UP000242957"/>
    </source>
</evidence>
<reference evidence="10" key="1">
    <citation type="submission" date="2016-10" db="EMBL/GenBank/DDBJ databases">
        <authorList>
            <person name="Varghese N."/>
            <person name="Submissions S."/>
        </authorList>
    </citation>
    <scope>NUCLEOTIDE SEQUENCE [LARGE SCALE GENOMIC DNA]</scope>
    <source>
        <strain evidence="10">JCM 21621</strain>
    </source>
</reference>
<proteinExistence type="inferred from homology"/>
<feature type="domain" description="Pili assembly chaperone N-terminal" evidence="7">
    <location>
        <begin position="29"/>
        <end position="150"/>
    </location>
</feature>
<evidence type="ECO:0000313" key="9">
    <source>
        <dbReference type="EMBL" id="SDO97286.1"/>
    </source>
</evidence>
<feature type="domain" description="Pili assembly chaperone C-terminal" evidence="8">
    <location>
        <begin position="177"/>
        <end position="237"/>
    </location>
</feature>
<keyword evidence="6" id="KW-0143">Chaperone</keyword>
<evidence type="ECO:0000259" key="7">
    <source>
        <dbReference type="Pfam" id="PF00345"/>
    </source>
</evidence>
<accession>A0A1H0NXL7</accession>
<dbReference type="OrthoDB" id="9131059at2"/>
<evidence type="ECO:0000256" key="4">
    <source>
        <dbReference type="ARBA" id="ARBA00022729"/>
    </source>
</evidence>
<dbReference type="PANTHER" id="PTHR30251">
    <property type="entry name" value="PILUS ASSEMBLY CHAPERONE"/>
    <property type="match status" value="1"/>
</dbReference>
<evidence type="ECO:0000256" key="6">
    <source>
        <dbReference type="ARBA" id="ARBA00023186"/>
    </source>
</evidence>
<dbReference type="Gene3D" id="2.60.40.10">
    <property type="entry name" value="Immunoglobulins"/>
    <property type="match status" value="2"/>
</dbReference>
<dbReference type="STRING" id="198616.SAMN05216193_11920"/>
<dbReference type="AlphaFoldDB" id="A0A1H0NXL7"/>
<evidence type="ECO:0000256" key="5">
    <source>
        <dbReference type="ARBA" id="ARBA00022764"/>
    </source>
</evidence>
<dbReference type="GO" id="GO:0071555">
    <property type="term" value="P:cell wall organization"/>
    <property type="evidence" value="ECO:0007669"/>
    <property type="project" value="InterPro"/>
</dbReference>
<dbReference type="InterPro" id="IPR016148">
    <property type="entry name" value="Pili_assmbl_chaperone_C"/>
</dbReference>
<dbReference type="InterPro" id="IPR008962">
    <property type="entry name" value="PapD-like_sf"/>
</dbReference>
<keyword evidence="10" id="KW-1185">Reference proteome</keyword>
<dbReference type="SUPFAM" id="SSF49584">
    <property type="entry name" value="Periplasmic chaperone C-domain"/>
    <property type="match status" value="1"/>
</dbReference>
<name>A0A1H0NXL7_9PSED</name>
<keyword evidence="4" id="KW-0732">Signal</keyword>
<sequence>MRFRHLPNLRQLAAGLLLSAFAIPASWAGVLIDGTRVIYPAKEREVTVKLTNKGSSPVLMQVWADRGDPRAEPQDADAPFLITPPIFRLDPQKGQSVRVVFTGEKLPQDRESLFWFNALEVPSLPQDADRNLMQIAVRSRLKLFYRPAGLPGNLPEAIKAVKWRVVPGAGGHVLRGENDSPYHLSYSSLVLEQGGKRHDTGGGMIAPYSRHEFSLPGFGGQVAGARLRYRWMSDHGVAPEQETALRQD</sequence>
<gene>
    <name evidence="9" type="ORF">SAMN05216193_11920</name>
</gene>
<evidence type="ECO:0000259" key="8">
    <source>
        <dbReference type="Pfam" id="PF02753"/>
    </source>
</evidence>
<dbReference type="SUPFAM" id="SSF49354">
    <property type="entry name" value="PapD-like"/>
    <property type="match status" value="1"/>
</dbReference>
<comment type="subcellular location">
    <subcellularLocation>
        <location evidence="1">Periplasm</location>
    </subcellularLocation>
</comment>
<evidence type="ECO:0000256" key="3">
    <source>
        <dbReference type="ARBA" id="ARBA00022558"/>
    </source>
</evidence>
<evidence type="ECO:0000256" key="2">
    <source>
        <dbReference type="ARBA" id="ARBA00007399"/>
    </source>
</evidence>
<dbReference type="InterPro" id="IPR050643">
    <property type="entry name" value="Periplasmic_pilus_chap"/>
</dbReference>
<dbReference type="Pfam" id="PF00345">
    <property type="entry name" value="PapD_N"/>
    <property type="match status" value="1"/>
</dbReference>
<dbReference type="EMBL" id="FNIJ01000019">
    <property type="protein sequence ID" value="SDO97286.1"/>
    <property type="molecule type" value="Genomic_DNA"/>
</dbReference>
<comment type="similarity">
    <text evidence="2">Belongs to the periplasmic pilus chaperone family.</text>
</comment>
<dbReference type="InterPro" id="IPR013783">
    <property type="entry name" value="Ig-like_fold"/>
</dbReference>
<dbReference type="Pfam" id="PF02753">
    <property type="entry name" value="PapD_C"/>
    <property type="match status" value="1"/>
</dbReference>
<dbReference type="InterPro" id="IPR036316">
    <property type="entry name" value="Pili_assmbl_chap_C_dom_sf"/>
</dbReference>
<dbReference type="InterPro" id="IPR001829">
    <property type="entry name" value="Pili_assmbl_chaperone_bac"/>
</dbReference>
<evidence type="ECO:0000256" key="1">
    <source>
        <dbReference type="ARBA" id="ARBA00004418"/>
    </source>
</evidence>
<dbReference type="PANTHER" id="PTHR30251:SF2">
    <property type="entry name" value="FIMBRIAL CHAPERONE YADV-RELATED"/>
    <property type="match status" value="1"/>
</dbReference>
<dbReference type="Proteomes" id="UP000242957">
    <property type="component" value="Unassembled WGS sequence"/>
</dbReference>
<organism evidence="9 10">
    <name type="scientific">Pseudomonas jinjuensis</name>
    <dbReference type="NCBI Taxonomy" id="198616"/>
    <lineage>
        <taxon>Bacteria</taxon>
        <taxon>Pseudomonadati</taxon>
        <taxon>Pseudomonadota</taxon>
        <taxon>Gammaproteobacteria</taxon>
        <taxon>Pseudomonadales</taxon>
        <taxon>Pseudomonadaceae</taxon>
        <taxon>Pseudomonas</taxon>
    </lineage>
</organism>
<protein>
    <submittedName>
        <fullName evidence="9">Chaperone protein EcpD</fullName>
    </submittedName>
</protein>
<dbReference type="GO" id="GO:0030288">
    <property type="term" value="C:outer membrane-bounded periplasmic space"/>
    <property type="evidence" value="ECO:0007669"/>
    <property type="project" value="InterPro"/>
</dbReference>